<evidence type="ECO:0000313" key="2">
    <source>
        <dbReference type="Proteomes" id="UP000470409"/>
    </source>
</evidence>
<comment type="caution">
    <text evidence="1">The sequence shown here is derived from an EMBL/GenBank/DDBJ whole genome shotgun (WGS) entry which is preliminary data.</text>
</comment>
<protein>
    <submittedName>
        <fullName evidence="1">DUF3780 domain-containing protein</fullName>
    </submittedName>
</protein>
<reference evidence="1 2" key="1">
    <citation type="submission" date="2019-10" db="EMBL/GenBank/DDBJ databases">
        <title>Bacillus from the desert of Cuatro Cinegas, Coahuila.</title>
        <authorList>
            <person name="Olmedo-Alvarez G."/>
            <person name="Saldana S."/>
            <person name="Barcelo D."/>
        </authorList>
    </citation>
    <scope>NUCLEOTIDE SEQUENCE [LARGE SCALE GENOMIC DNA]</scope>
    <source>
        <strain evidence="1 2">CH155b_5T</strain>
    </source>
</reference>
<dbReference type="AlphaFoldDB" id="A0A7V7V8Z4"/>
<dbReference type="NCBIfam" id="NF042961">
    <property type="entry name" value="DUF3780_antiphage"/>
    <property type="match status" value="1"/>
</dbReference>
<gene>
    <name evidence="1" type="ORF">F8163_24235</name>
</gene>
<name>A0A7V7V8Z4_9BACI</name>
<dbReference type="RefSeq" id="WP_151627815.1">
    <property type="nucleotide sequence ID" value="NZ_WBPG01000028.1"/>
</dbReference>
<dbReference type="Proteomes" id="UP000470409">
    <property type="component" value="Unassembled WGS sequence"/>
</dbReference>
<dbReference type="InterPro" id="IPR024220">
    <property type="entry name" value="DUF3780"/>
</dbReference>
<organism evidence="1 2">
    <name type="scientific">Bacillus luti</name>
    <dbReference type="NCBI Taxonomy" id="2026191"/>
    <lineage>
        <taxon>Bacteria</taxon>
        <taxon>Bacillati</taxon>
        <taxon>Bacillota</taxon>
        <taxon>Bacilli</taxon>
        <taxon>Bacillales</taxon>
        <taxon>Bacillaceae</taxon>
        <taxon>Bacillus</taxon>
        <taxon>Bacillus cereus group</taxon>
    </lineage>
</organism>
<sequence>MNMTTDFGAPTEFGMHHFYVEIPAAPRDAVSIYEDFGFDGDEAYRETVECRIVLARELWTKIRDDARRDFNARLKSKKQSTGSWTTGRVKLDRFLGRELCVLGWAAEHASPDECLIICQKWLALRPEERWWLYSKTASEAGLDSQSERGWRKALYCALSDGTNIKVGSKIKSKTKKEKSEQKDTLSLFDFIEKGDI</sequence>
<proteinExistence type="predicted"/>
<evidence type="ECO:0000313" key="1">
    <source>
        <dbReference type="EMBL" id="KAB2440645.1"/>
    </source>
</evidence>
<accession>A0A7V7V8Z4</accession>
<dbReference type="EMBL" id="WBPG01000028">
    <property type="protein sequence ID" value="KAB2440645.1"/>
    <property type="molecule type" value="Genomic_DNA"/>
</dbReference>
<dbReference type="Pfam" id="PF12635">
    <property type="entry name" value="DUF3780"/>
    <property type="match status" value="1"/>
</dbReference>